<keyword evidence="6" id="KW-1185">Reference proteome</keyword>
<dbReference type="Pfam" id="PF02397">
    <property type="entry name" value="Bac_transf"/>
    <property type="match status" value="1"/>
</dbReference>
<keyword evidence="3" id="KW-0472">Membrane</keyword>
<dbReference type="InterPro" id="IPR003362">
    <property type="entry name" value="Bact_transf"/>
</dbReference>
<feature type="domain" description="Bacterial sugar transferase" evidence="4">
    <location>
        <begin position="24"/>
        <end position="206"/>
    </location>
</feature>
<keyword evidence="3" id="KW-1133">Transmembrane helix</keyword>
<evidence type="ECO:0000313" key="5">
    <source>
        <dbReference type="EMBL" id="MBI1686412.1"/>
    </source>
</evidence>
<feature type="transmembrane region" description="Helical" evidence="3">
    <location>
        <begin position="29"/>
        <end position="52"/>
    </location>
</feature>
<dbReference type="PANTHER" id="PTHR30576">
    <property type="entry name" value="COLANIC BIOSYNTHESIS UDP-GLUCOSE LIPID CARRIER TRANSFERASE"/>
    <property type="match status" value="1"/>
</dbReference>
<organism evidence="5 6">
    <name type="scientific">Caulobacter hibisci</name>
    <dbReference type="NCBI Taxonomy" id="2035993"/>
    <lineage>
        <taxon>Bacteria</taxon>
        <taxon>Pseudomonadati</taxon>
        <taxon>Pseudomonadota</taxon>
        <taxon>Alphaproteobacteria</taxon>
        <taxon>Caulobacterales</taxon>
        <taxon>Caulobacteraceae</taxon>
        <taxon>Caulobacter</taxon>
    </lineage>
</organism>
<protein>
    <submittedName>
        <fullName evidence="5">Sugar transferase</fullName>
    </submittedName>
</protein>
<evidence type="ECO:0000256" key="2">
    <source>
        <dbReference type="ARBA" id="ARBA00023169"/>
    </source>
</evidence>
<keyword evidence="5" id="KW-0808">Transferase</keyword>
<sequence>MATPRKEGQAVETASSPAAMSRMKRGLDIALSAFLLVFFLPTFALVAIAIFVESGGPILFRQRRTGLDGVEFRILKFRTMTVLEDGAKVSQASRTDQRVTRVGSVLRRLSIDELPQFWNVLMGDMSLVGPRPHALAHDQHFGRIVRNYPMRFRVRPGITGLAQVKGLRGEIRSDNQIVERIREDNNYIEEWSFLLDLWILIKTLFVTPFHSNAY</sequence>
<comment type="caution">
    <text evidence="5">The sequence shown here is derived from an EMBL/GenBank/DDBJ whole genome shotgun (WGS) entry which is preliminary data.</text>
</comment>
<proteinExistence type="inferred from homology"/>
<evidence type="ECO:0000256" key="3">
    <source>
        <dbReference type="SAM" id="Phobius"/>
    </source>
</evidence>
<comment type="similarity">
    <text evidence="1">Belongs to the bacterial sugar transferase family.</text>
</comment>
<gene>
    <name evidence="5" type="ORF">I4Q42_22305</name>
</gene>
<dbReference type="EMBL" id="JADWOX010000021">
    <property type="protein sequence ID" value="MBI1686412.1"/>
    <property type="molecule type" value="Genomic_DNA"/>
</dbReference>
<keyword evidence="2" id="KW-0270">Exopolysaccharide synthesis</keyword>
<reference evidence="5 6" key="1">
    <citation type="submission" date="2020-11" db="EMBL/GenBank/DDBJ databases">
        <title>genome sequence of strain KACC 18849.</title>
        <authorList>
            <person name="Gao J."/>
            <person name="Zhang X."/>
        </authorList>
    </citation>
    <scope>NUCLEOTIDE SEQUENCE [LARGE SCALE GENOMIC DNA]</scope>
    <source>
        <strain evidence="5 6">KACC 18849</strain>
    </source>
</reference>
<dbReference type="PANTHER" id="PTHR30576:SF21">
    <property type="entry name" value="UDP-GLUCOSE:UNDECAPRENYL-PHOSPHATE GLUCOSE-1-PHOSPHATE TRANSFERASE"/>
    <property type="match status" value="1"/>
</dbReference>
<name>A0ABS0T3G1_9CAUL</name>
<evidence type="ECO:0000256" key="1">
    <source>
        <dbReference type="ARBA" id="ARBA00006464"/>
    </source>
</evidence>
<dbReference type="Proteomes" id="UP000639859">
    <property type="component" value="Unassembled WGS sequence"/>
</dbReference>
<accession>A0ABS0T3G1</accession>
<evidence type="ECO:0000259" key="4">
    <source>
        <dbReference type="Pfam" id="PF02397"/>
    </source>
</evidence>
<keyword evidence="3" id="KW-0812">Transmembrane</keyword>
<evidence type="ECO:0000313" key="6">
    <source>
        <dbReference type="Proteomes" id="UP000639859"/>
    </source>
</evidence>
<dbReference type="GO" id="GO:0016740">
    <property type="term" value="F:transferase activity"/>
    <property type="evidence" value="ECO:0007669"/>
    <property type="project" value="UniProtKB-KW"/>
</dbReference>